<organism evidence="1 2">
    <name type="scientific">Vittaforma corneae (strain ATCC 50505)</name>
    <name type="common">Microsporidian parasite</name>
    <name type="synonym">Nosema corneum</name>
    <dbReference type="NCBI Taxonomy" id="993615"/>
    <lineage>
        <taxon>Eukaryota</taxon>
        <taxon>Fungi</taxon>
        <taxon>Fungi incertae sedis</taxon>
        <taxon>Microsporidia</taxon>
        <taxon>Nosematidae</taxon>
        <taxon>Vittaforma</taxon>
    </lineage>
</organism>
<dbReference type="EMBL" id="JH370130">
    <property type="protein sequence ID" value="ELA42797.1"/>
    <property type="molecule type" value="Genomic_DNA"/>
</dbReference>
<dbReference type="HOGENOM" id="CLU_028905_0_0_1"/>
<dbReference type="Proteomes" id="UP000011082">
    <property type="component" value="Unassembled WGS sequence"/>
</dbReference>
<dbReference type="OrthoDB" id="2196302at2759"/>
<reference evidence="2" key="1">
    <citation type="submission" date="2011-05" db="EMBL/GenBank/DDBJ databases">
        <title>The genome sequence of Vittaforma corneae strain ATCC 50505.</title>
        <authorList>
            <consortium name="The Broad Institute Genome Sequencing Platform"/>
            <person name="Cuomo C."/>
            <person name="Didier E."/>
            <person name="Bowers L."/>
            <person name="Young S.K."/>
            <person name="Zeng Q."/>
            <person name="Gargeya S."/>
            <person name="Fitzgerald M."/>
            <person name="Haas B."/>
            <person name="Abouelleil A."/>
            <person name="Alvarado L."/>
            <person name="Arachchi H.M."/>
            <person name="Berlin A."/>
            <person name="Chapman S.B."/>
            <person name="Gearin G."/>
            <person name="Goldberg J."/>
            <person name="Griggs A."/>
            <person name="Gujja S."/>
            <person name="Hansen M."/>
            <person name="Heiman D."/>
            <person name="Howarth C."/>
            <person name="Larimer J."/>
            <person name="Lui A."/>
            <person name="MacDonald P.J.P."/>
            <person name="McCowen C."/>
            <person name="Montmayeur A."/>
            <person name="Murphy C."/>
            <person name="Neiman D."/>
            <person name="Pearson M."/>
            <person name="Priest M."/>
            <person name="Roberts A."/>
            <person name="Saif S."/>
            <person name="Shea T."/>
            <person name="Sisk P."/>
            <person name="Stolte C."/>
            <person name="Sykes S."/>
            <person name="Wortman J."/>
            <person name="Nusbaum C."/>
            <person name="Birren B."/>
        </authorList>
    </citation>
    <scope>NUCLEOTIDE SEQUENCE [LARGE SCALE GENOMIC DNA]</scope>
    <source>
        <strain evidence="2">ATCC 50505</strain>
    </source>
</reference>
<sequence>MKYSLNIDKSEVQVLEALLNSEDTEDWMILAEMIYIHVNYGMGDKTNFLNFSKKLEEKISNIFQESLNGNNLTACKTCFDILTTIEKQYALIDIFLLSKSLLTTDVNVYPQPLTTVDLSLKVLDNTTFEQFLKNVIQILEDNYIIICRVFGLSDEYCEYIFSKISKTLISMSLNSFLNVSSSSIYLICLQSAFVHLQSFGGFVKSLFPKIDFESSFHEIFSQFIYKAIMKETQIFEEVLEIYLSGAKTLNMYTLNGAKVAKTNNYVRIYENMFVLIDSFLNRREMLYSEENEVEVLKFCSKKLCILIDKMVSSSRDCWDTMKDLFHSYLLNKRFLGEKFQMFDTCNMKLTDATQQEFESMVGMIKTFMKGEILNMFFGEKGSHIKLLEYLRRIHEKSKELGERNTKILFYRILDIIYHLLYTQIQHINFDKSRLANVLQCLDDLSGYFSINVSPSLETKFNHLKLMCEMICADQSQFKAMISQHRISFAEKELRDILKCRDGKGNTKDMVFKNSPAQP</sequence>
<proteinExistence type="predicted"/>
<name>L2GR49_VITCO</name>
<dbReference type="AlphaFoldDB" id="L2GR49"/>
<dbReference type="RefSeq" id="XP_007603565.1">
    <property type="nucleotide sequence ID" value="XM_007603503.1"/>
</dbReference>
<gene>
    <name evidence="1" type="ORF">VICG_00112</name>
</gene>
<dbReference type="VEuPathDB" id="MicrosporidiaDB:VICG_00112"/>
<dbReference type="GeneID" id="19880830"/>
<keyword evidence="2" id="KW-1185">Reference proteome</keyword>
<evidence type="ECO:0000313" key="1">
    <source>
        <dbReference type="EMBL" id="ELA42797.1"/>
    </source>
</evidence>
<dbReference type="InParanoid" id="L2GR49"/>
<evidence type="ECO:0008006" key="3">
    <source>
        <dbReference type="Google" id="ProtNLM"/>
    </source>
</evidence>
<accession>L2GR49</accession>
<protein>
    <recommendedName>
        <fullName evidence="3">Exocyst complex component Sec10</fullName>
    </recommendedName>
</protein>
<dbReference type="OMA" id="FFYMRSE"/>
<evidence type="ECO:0000313" key="2">
    <source>
        <dbReference type="Proteomes" id="UP000011082"/>
    </source>
</evidence>